<proteinExistence type="inferred from homology"/>
<dbReference type="GO" id="GO:0055085">
    <property type="term" value="P:transmembrane transport"/>
    <property type="evidence" value="ECO:0007669"/>
    <property type="project" value="InterPro"/>
</dbReference>
<gene>
    <name evidence="9" type="ORF">SAMN05421730_104416</name>
</gene>
<keyword evidence="2 7" id="KW-0813">Transport</keyword>
<dbReference type="Pfam" id="PF00528">
    <property type="entry name" value="BPD_transp_1"/>
    <property type="match status" value="1"/>
</dbReference>
<evidence type="ECO:0000256" key="6">
    <source>
        <dbReference type="ARBA" id="ARBA00023136"/>
    </source>
</evidence>
<feature type="transmembrane region" description="Helical" evidence="7">
    <location>
        <begin position="142"/>
        <end position="160"/>
    </location>
</feature>
<dbReference type="RefSeq" id="WP_330387997.1">
    <property type="nucleotide sequence ID" value="NZ_FMKA01000044.1"/>
</dbReference>
<keyword evidence="10" id="KW-1185">Reference proteome</keyword>
<comment type="subcellular location">
    <subcellularLocation>
        <location evidence="1 7">Cell membrane</location>
        <topology evidence="1 7">Multi-pass membrane protein</topology>
    </subcellularLocation>
</comment>
<dbReference type="STRING" id="1619234.SAMN05421730_104416"/>
<sequence length="298" mass="33005">MGIQSKGDKIMGMIAHMVMIILSAAAVIPFMLLFMSSITNEQEVTLEGYGFWPKQFSLEAYKYIFEQWGQIGRAYGITLIVTFVGTTLAILLVAMLSYGLVQKDVPGIRVVFLLVLLTMLFNGGIVPTYYVYNNLLHVKNTIWGLVLPNLLMNGFTVILVKNYFEHNIPAELIEAAELDGANQFHILFKLVMPLATPILATVGLLTGVAYWNDWTNGLYYITDDKLFSIQQLLNKMNENIQFLANNASLLGGTAINTALPSGTVRMAIAVVAILPVIIIYPFFQKYFAKGITMGAVKG</sequence>
<organism evidence="9 10">
    <name type="scientific">Anaerobium acetethylicum</name>
    <dbReference type="NCBI Taxonomy" id="1619234"/>
    <lineage>
        <taxon>Bacteria</taxon>
        <taxon>Bacillati</taxon>
        <taxon>Bacillota</taxon>
        <taxon>Clostridia</taxon>
        <taxon>Lachnospirales</taxon>
        <taxon>Lachnospiraceae</taxon>
        <taxon>Anaerobium</taxon>
    </lineage>
</organism>
<evidence type="ECO:0000313" key="9">
    <source>
        <dbReference type="EMBL" id="SCP99520.1"/>
    </source>
</evidence>
<keyword evidence="3" id="KW-1003">Cell membrane</keyword>
<evidence type="ECO:0000256" key="4">
    <source>
        <dbReference type="ARBA" id="ARBA00022692"/>
    </source>
</evidence>
<comment type="similarity">
    <text evidence="7">Belongs to the binding-protein-dependent transport system permease family.</text>
</comment>
<dbReference type="CDD" id="cd06261">
    <property type="entry name" value="TM_PBP2"/>
    <property type="match status" value="1"/>
</dbReference>
<evidence type="ECO:0000313" key="10">
    <source>
        <dbReference type="Proteomes" id="UP000199315"/>
    </source>
</evidence>
<feature type="transmembrane region" description="Helical" evidence="7">
    <location>
        <begin position="74"/>
        <end position="98"/>
    </location>
</feature>
<evidence type="ECO:0000256" key="7">
    <source>
        <dbReference type="RuleBase" id="RU363032"/>
    </source>
</evidence>
<dbReference type="PANTHER" id="PTHR43744">
    <property type="entry name" value="ABC TRANSPORTER PERMEASE PROTEIN MG189-RELATED-RELATED"/>
    <property type="match status" value="1"/>
</dbReference>
<feature type="domain" description="ABC transmembrane type-1" evidence="8">
    <location>
        <begin position="75"/>
        <end position="283"/>
    </location>
</feature>
<protein>
    <submittedName>
        <fullName evidence="9">Putative aldouronate transport system permease protein</fullName>
    </submittedName>
</protein>
<dbReference type="InterPro" id="IPR000515">
    <property type="entry name" value="MetI-like"/>
</dbReference>
<evidence type="ECO:0000256" key="1">
    <source>
        <dbReference type="ARBA" id="ARBA00004651"/>
    </source>
</evidence>
<feature type="transmembrane region" description="Helical" evidence="7">
    <location>
        <begin position="190"/>
        <end position="211"/>
    </location>
</feature>
<dbReference type="Gene3D" id="1.10.3720.10">
    <property type="entry name" value="MetI-like"/>
    <property type="match status" value="1"/>
</dbReference>
<dbReference type="PROSITE" id="PS50928">
    <property type="entry name" value="ABC_TM1"/>
    <property type="match status" value="1"/>
</dbReference>
<accession>A0A1D3TYH9</accession>
<reference evidence="9 10" key="1">
    <citation type="submission" date="2016-09" db="EMBL/GenBank/DDBJ databases">
        <authorList>
            <person name="Capua I."/>
            <person name="De Benedictis P."/>
            <person name="Joannis T."/>
            <person name="Lombin L.H."/>
            <person name="Cattoli G."/>
        </authorList>
    </citation>
    <scope>NUCLEOTIDE SEQUENCE [LARGE SCALE GENOMIC DNA]</scope>
    <source>
        <strain evidence="9 10">GluBS11</strain>
    </source>
</reference>
<dbReference type="Proteomes" id="UP000199315">
    <property type="component" value="Unassembled WGS sequence"/>
</dbReference>
<keyword evidence="6 7" id="KW-0472">Membrane</keyword>
<name>A0A1D3TYH9_9FIRM</name>
<evidence type="ECO:0000256" key="5">
    <source>
        <dbReference type="ARBA" id="ARBA00022989"/>
    </source>
</evidence>
<evidence type="ECO:0000256" key="2">
    <source>
        <dbReference type="ARBA" id="ARBA00022448"/>
    </source>
</evidence>
<dbReference type="PANTHER" id="PTHR43744:SF9">
    <property type="entry name" value="POLYGALACTURONAN_RHAMNOGALACTURONAN TRANSPORT SYSTEM PERMEASE PROTEIN YTCP"/>
    <property type="match status" value="1"/>
</dbReference>
<feature type="transmembrane region" description="Helical" evidence="7">
    <location>
        <begin position="12"/>
        <end position="35"/>
    </location>
</feature>
<feature type="transmembrane region" description="Helical" evidence="7">
    <location>
        <begin position="266"/>
        <end position="283"/>
    </location>
</feature>
<dbReference type="AlphaFoldDB" id="A0A1D3TYH9"/>
<keyword evidence="4 7" id="KW-0812">Transmembrane</keyword>
<dbReference type="SUPFAM" id="SSF161098">
    <property type="entry name" value="MetI-like"/>
    <property type="match status" value="1"/>
</dbReference>
<evidence type="ECO:0000259" key="8">
    <source>
        <dbReference type="PROSITE" id="PS50928"/>
    </source>
</evidence>
<dbReference type="EMBL" id="FMKA01000044">
    <property type="protein sequence ID" value="SCP99520.1"/>
    <property type="molecule type" value="Genomic_DNA"/>
</dbReference>
<feature type="transmembrane region" description="Helical" evidence="7">
    <location>
        <begin position="110"/>
        <end position="130"/>
    </location>
</feature>
<dbReference type="InterPro" id="IPR035906">
    <property type="entry name" value="MetI-like_sf"/>
</dbReference>
<keyword evidence="5 7" id="KW-1133">Transmembrane helix</keyword>
<dbReference type="GO" id="GO:0005886">
    <property type="term" value="C:plasma membrane"/>
    <property type="evidence" value="ECO:0007669"/>
    <property type="project" value="UniProtKB-SubCell"/>
</dbReference>
<evidence type="ECO:0000256" key="3">
    <source>
        <dbReference type="ARBA" id="ARBA00022475"/>
    </source>
</evidence>